<reference evidence="2" key="2">
    <citation type="journal article" date="2017" name="Nat. Plants">
        <title>The Aegilops tauschii genome reveals multiple impacts of transposons.</title>
        <authorList>
            <person name="Zhao G."/>
            <person name="Zou C."/>
            <person name="Li K."/>
            <person name="Wang K."/>
            <person name="Li T."/>
            <person name="Gao L."/>
            <person name="Zhang X."/>
            <person name="Wang H."/>
            <person name="Yang Z."/>
            <person name="Liu X."/>
            <person name="Jiang W."/>
            <person name="Mao L."/>
            <person name="Kong X."/>
            <person name="Jiao Y."/>
            <person name="Jia J."/>
        </authorList>
    </citation>
    <scope>NUCLEOTIDE SEQUENCE [LARGE SCALE GENOMIC DNA]</scope>
    <source>
        <strain evidence="2">cv. AL8/78</strain>
    </source>
</reference>
<accession>A0A453SY10</accession>
<dbReference type="Proteomes" id="UP000015105">
    <property type="component" value="Chromosome 7D"/>
</dbReference>
<keyword evidence="2" id="KW-1185">Reference proteome</keyword>
<name>A0A453SY10_AEGTS</name>
<reference evidence="1" key="3">
    <citation type="journal article" date="2017" name="Nature">
        <title>Genome sequence of the progenitor of the wheat D genome Aegilops tauschii.</title>
        <authorList>
            <person name="Luo M.C."/>
            <person name="Gu Y.Q."/>
            <person name="Puiu D."/>
            <person name="Wang H."/>
            <person name="Twardziok S.O."/>
            <person name="Deal K.R."/>
            <person name="Huo N."/>
            <person name="Zhu T."/>
            <person name="Wang L."/>
            <person name="Wang Y."/>
            <person name="McGuire P.E."/>
            <person name="Liu S."/>
            <person name="Long H."/>
            <person name="Ramasamy R.K."/>
            <person name="Rodriguez J.C."/>
            <person name="Van S.L."/>
            <person name="Yuan L."/>
            <person name="Wang Z."/>
            <person name="Xia Z."/>
            <person name="Xiao L."/>
            <person name="Anderson O.D."/>
            <person name="Ouyang S."/>
            <person name="Liang Y."/>
            <person name="Zimin A.V."/>
            <person name="Pertea G."/>
            <person name="Qi P."/>
            <person name="Bennetzen J.L."/>
            <person name="Dai X."/>
            <person name="Dawson M.W."/>
            <person name="Muller H.G."/>
            <person name="Kugler K."/>
            <person name="Rivarola-Duarte L."/>
            <person name="Spannagl M."/>
            <person name="Mayer K.F.X."/>
            <person name="Lu F.H."/>
            <person name="Bevan M.W."/>
            <person name="Leroy P."/>
            <person name="Li P."/>
            <person name="You F.M."/>
            <person name="Sun Q."/>
            <person name="Liu Z."/>
            <person name="Lyons E."/>
            <person name="Wicker T."/>
            <person name="Salzberg S.L."/>
            <person name="Devos K.M."/>
            <person name="Dvorak J."/>
        </authorList>
    </citation>
    <scope>NUCLEOTIDE SEQUENCE [LARGE SCALE GENOMIC DNA]</scope>
    <source>
        <strain evidence="1">cv. AL8/78</strain>
    </source>
</reference>
<reference evidence="1" key="5">
    <citation type="journal article" date="2021" name="G3 (Bethesda)">
        <title>Aegilops tauschii genome assembly Aet v5.0 features greater sequence contiguity and improved annotation.</title>
        <authorList>
            <person name="Wang L."/>
            <person name="Zhu T."/>
            <person name="Rodriguez J.C."/>
            <person name="Deal K.R."/>
            <person name="Dubcovsky J."/>
            <person name="McGuire P.E."/>
            <person name="Lux T."/>
            <person name="Spannagl M."/>
            <person name="Mayer K.F.X."/>
            <person name="Baldrich P."/>
            <person name="Meyers B.C."/>
            <person name="Huo N."/>
            <person name="Gu Y.Q."/>
            <person name="Zhou H."/>
            <person name="Devos K.M."/>
            <person name="Bennetzen J.L."/>
            <person name="Unver T."/>
            <person name="Budak H."/>
            <person name="Gulick P.J."/>
            <person name="Galiba G."/>
            <person name="Kalapos B."/>
            <person name="Nelson D.R."/>
            <person name="Li P."/>
            <person name="You F.M."/>
            <person name="Luo M.C."/>
            <person name="Dvorak J."/>
        </authorList>
    </citation>
    <scope>NUCLEOTIDE SEQUENCE [LARGE SCALE GENOMIC DNA]</scope>
    <source>
        <strain evidence="1">cv. AL8/78</strain>
    </source>
</reference>
<evidence type="ECO:0000313" key="2">
    <source>
        <dbReference type="Proteomes" id="UP000015105"/>
    </source>
</evidence>
<dbReference type="Gramene" id="AET7Gv21143200.42">
    <property type="protein sequence ID" value="AET7Gv21143200.42"/>
    <property type="gene ID" value="AET7Gv21143200"/>
</dbReference>
<reference evidence="2" key="1">
    <citation type="journal article" date="2014" name="Science">
        <title>Ancient hybridizations among the ancestral genomes of bread wheat.</title>
        <authorList>
            <consortium name="International Wheat Genome Sequencing Consortium,"/>
            <person name="Marcussen T."/>
            <person name="Sandve S.R."/>
            <person name="Heier L."/>
            <person name="Spannagl M."/>
            <person name="Pfeifer M."/>
            <person name="Jakobsen K.S."/>
            <person name="Wulff B.B."/>
            <person name="Steuernagel B."/>
            <person name="Mayer K.F."/>
            <person name="Olsen O.A."/>
        </authorList>
    </citation>
    <scope>NUCLEOTIDE SEQUENCE [LARGE SCALE GENOMIC DNA]</scope>
    <source>
        <strain evidence="2">cv. AL8/78</strain>
    </source>
</reference>
<dbReference type="EnsemblPlants" id="AET7Gv21143200.42">
    <property type="protein sequence ID" value="AET7Gv21143200.42"/>
    <property type="gene ID" value="AET7Gv21143200"/>
</dbReference>
<protein>
    <recommendedName>
        <fullName evidence="3">Pentatricopeptide repeat-containing protein</fullName>
    </recommendedName>
</protein>
<dbReference type="AlphaFoldDB" id="A0A453SY10"/>
<organism evidence="1 2">
    <name type="scientific">Aegilops tauschii subsp. strangulata</name>
    <name type="common">Goatgrass</name>
    <dbReference type="NCBI Taxonomy" id="200361"/>
    <lineage>
        <taxon>Eukaryota</taxon>
        <taxon>Viridiplantae</taxon>
        <taxon>Streptophyta</taxon>
        <taxon>Embryophyta</taxon>
        <taxon>Tracheophyta</taxon>
        <taxon>Spermatophyta</taxon>
        <taxon>Magnoliopsida</taxon>
        <taxon>Liliopsida</taxon>
        <taxon>Poales</taxon>
        <taxon>Poaceae</taxon>
        <taxon>BOP clade</taxon>
        <taxon>Pooideae</taxon>
        <taxon>Triticodae</taxon>
        <taxon>Triticeae</taxon>
        <taxon>Triticinae</taxon>
        <taxon>Aegilops</taxon>
    </lineage>
</organism>
<reference evidence="1" key="4">
    <citation type="submission" date="2019-03" db="UniProtKB">
        <authorList>
            <consortium name="EnsemblPlants"/>
        </authorList>
    </citation>
    <scope>IDENTIFICATION</scope>
</reference>
<evidence type="ECO:0008006" key="3">
    <source>
        <dbReference type="Google" id="ProtNLM"/>
    </source>
</evidence>
<sequence>MSLEFLLAGNVWMGSTRYLSEMVSSGVQPNYVTVITSLALCACDVNLQHGWELSFTPTLLSMGLKGIACCGTLLLTCNPSQASSLQPTCL</sequence>
<proteinExistence type="predicted"/>
<evidence type="ECO:0000313" key="1">
    <source>
        <dbReference type="EnsemblPlants" id="AET7Gv21143200.42"/>
    </source>
</evidence>